<dbReference type="SUPFAM" id="SSF51658">
    <property type="entry name" value="Xylose isomerase-like"/>
    <property type="match status" value="1"/>
</dbReference>
<organism evidence="2 3">
    <name type="scientific">Clostridium malenominatum</name>
    <dbReference type="NCBI Taxonomy" id="1539"/>
    <lineage>
        <taxon>Bacteria</taxon>
        <taxon>Bacillati</taxon>
        <taxon>Bacillota</taxon>
        <taxon>Clostridia</taxon>
        <taxon>Eubacteriales</taxon>
        <taxon>Clostridiaceae</taxon>
        <taxon>Clostridium</taxon>
    </lineage>
</organism>
<dbReference type="PANTHER" id="PTHR21445">
    <property type="entry name" value="ENDONUCLEASE IV ENDODEOXYRIBONUCLEASE IV"/>
    <property type="match status" value="1"/>
</dbReference>
<name>A0ABN1IZ84_9CLOT</name>
<reference evidence="2 3" key="1">
    <citation type="journal article" date="2019" name="Int. J. Syst. Evol. Microbiol.">
        <title>The Global Catalogue of Microorganisms (GCM) 10K type strain sequencing project: providing services to taxonomists for standard genome sequencing and annotation.</title>
        <authorList>
            <consortium name="The Broad Institute Genomics Platform"/>
            <consortium name="The Broad Institute Genome Sequencing Center for Infectious Disease"/>
            <person name="Wu L."/>
            <person name="Ma J."/>
        </authorList>
    </citation>
    <scope>NUCLEOTIDE SEQUENCE [LARGE SCALE GENOMIC DNA]</scope>
    <source>
        <strain evidence="2 3">JCM 1405</strain>
    </source>
</reference>
<evidence type="ECO:0000313" key="2">
    <source>
        <dbReference type="EMBL" id="GAA0724458.1"/>
    </source>
</evidence>
<gene>
    <name evidence="2" type="ORF">GCM10008905_18360</name>
</gene>
<feature type="domain" description="Xylose isomerase-like TIM barrel" evidence="1">
    <location>
        <begin position="27"/>
        <end position="256"/>
    </location>
</feature>
<dbReference type="SMART" id="SM00518">
    <property type="entry name" value="AP2Ec"/>
    <property type="match status" value="1"/>
</dbReference>
<evidence type="ECO:0000313" key="3">
    <source>
        <dbReference type="Proteomes" id="UP001500339"/>
    </source>
</evidence>
<dbReference type="InterPro" id="IPR036237">
    <property type="entry name" value="Xyl_isomerase-like_sf"/>
</dbReference>
<dbReference type="InterPro" id="IPR013022">
    <property type="entry name" value="Xyl_isomerase-like_TIM-brl"/>
</dbReference>
<comment type="caution">
    <text evidence="2">The sequence shown here is derived from an EMBL/GenBank/DDBJ whole genome shotgun (WGS) entry which is preliminary data.</text>
</comment>
<dbReference type="PANTHER" id="PTHR21445:SF0">
    <property type="entry name" value="APURINIC-APYRIMIDINIC ENDONUCLEASE"/>
    <property type="match status" value="1"/>
</dbReference>
<evidence type="ECO:0000259" key="1">
    <source>
        <dbReference type="Pfam" id="PF01261"/>
    </source>
</evidence>
<protein>
    <submittedName>
        <fullName evidence="2">TIM barrel protein</fullName>
    </submittedName>
</protein>
<dbReference type="CDD" id="cd00019">
    <property type="entry name" value="AP2Ec"/>
    <property type="match status" value="1"/>
</dbReference>
<sequence length="272" mass="30965">MDKLLFGISGLPIGDGTQKFTYKSGIEYLKKLGLDAMELPFVRSVNITNKNQHEVLKSKIDNEFYLSAHGSYFINLNAVEEEKQEKSLERILQGVHGLKKVHGRSLVFHPGFYLESSKEDTFNKIKENLLKLPYLDVDYRLETTGKATQFGSLEEIVSLCKEVKTCKPCIDFSHLHARYNGALKSYDDFAKILQYIKDELGYEALEDMHIHISGINYGAKGEKNHLPFLESDFNFTAAMKAFKTFDIKGCIVCESPILERDALLLKDTYISL</sequence>
<proteinExistence type="predicted"/>
<dbReference type="EMBL" id="BAAACF010000001">
    <property type="protein sequence ID" value="GAA0724458.1"/>
    <property type="molecule type" value="Genomic_DNA"/>
</dbReference>
<dbReference type="Proteomes" id="UP001500339">
    <property type="component" value="Unassembled WGS sequence"/>
</dbReference>
<dbReference type="Pfam" id="PF01261">
    <property type="entry name" value="AP_endonuc_2"/>
    <property type="match status" value="1"/>
</dbReference>
<dbReference type="Gene3D" id="3.20.20.150">
    <property type="entry name" value="Divalent-metal-dependent TIM barrel enzymes"/>
    <property type="match status" value="1"/>
</dbReference>
<dbReference type="InterPro" id="IPR001719">
    <property type="entry name" value="AP_endonuc_2"/>
</dbReference>
<dbReference type="RefSeq" id="WP_343769019.1">
    <property type="nucleotide sequence ID" value="NZ_BAAACF010000001.1"/>
</dbReference>
<keyword evidence="3" id="KW-1185">Reference proteome</keyword>
<accession>A0ABN1IZ84</accession>